<dbReference type="EMBL" id="JACXVP010000001">
    <property type="protein sequence ID" value="KAG5631561.1"/>
    <property type="molecule type" value="Genomic_DNA"/>
</dbReference>
<dbReference type="GO" id="GO:0008270">
    <property type="term" value="F:zinc ion binding"/>
    <property type="evidence" value="ECO:0007669"/>
    <property type="project" value="UniProtKB-KW"/>
</dbReference>
<dbReference type="Pfam" id="PF00098">
    <property type="entry name" value="zf-CCHC"/>
    <property type="match status" value="1"/>
</dbReference>
<protein>
    <recommendedName>
        <fullName evidence="3">CCHC-type domain-containing protein</fullName>
    </recommendedName>
</protein>
<dbReference type="SUPFAM" id="SSF57756">
    <property type="entry name" value="Retrovirus zinc finger-like domains"/>
    <property type="match status" value="1"/>
</dbReference>
<name>A0A9J6B4D6_SOLCO</name>
<evidence type="ECO:0000256" key="2">
    <source>
        <dbReference type="SAM" id="MobiDB-lite"/>
    </source>
</evidence>
<dbReference type="SMART" id="SM00343">
    <property type="entry name" value="ZnF_C2HC"/>
    <property type="match status" value="1"/>
</dbReference>
<feature type="compositionally biased region" description="Basic residues" evidence="2">
    <location>
        <begin position="180"/>
        <end position="191"/>
    </location>
</feature>
<keyword evidence="1" id="KW-0862">Zinc</keyword>
<dbReference type="InterPro" id="IPR036875">
    <property type="entry name" value="Znf_CCHC_sf"/>
</dbReference>
<dbReference type="PANTHER" id="PTHR33054:SF12">
    <property type="entry name" value="ZINC KNUCKLE FAMILY PROTEIN"/>
    <property type="match status" value="1"/>
</dbReference>
<evidence type="ECO:0000313" key="4">
    <source>
        <dbReference type="EMBL" id="KAG5631561.1"/>
    </source>
</evidence>
<dbReference type="GO" id="GO:0003676">
    <property type="term" value="F:nucleic acid binding"/>
    <property type="evidence" value="ECO:0007669"/>
    <property type="project" value="InterPro"/>
</dbReference>
<evidence type="ECO:0000256" key="1">
    <source>
        <dbReference type="PROSITE-ProRule" id="PRU00047"/>
    </source>
</evidence>
<sequence>METTFDFKNQVELEINKLCGYPKRNNGNTKYAHQPSMQMYYYPRPTPQDVLIEERDWNQTNTSYSGSEIYEWNLDGLTDRQLTILVHRMLMYATICKSVNNTDRNICKMIIAGFTGKHRGWWENYTRTEAKAVVINIKATNEDAGKQTKQRDSRDSNPKKPYRKKRCRRRSREELEQYKTHRKSNRFTKNRSRQDLAKIKCYKCGKFGHIAPNCRLERLKTLEFEEDLYDKVYSFLYTSDSDSDYDDDYAESGSETDKPETSSNTQTATIDACKCRGHIFSCEHDEIYKLQSQFEDLNLNTITSDNVIELLKEVTDNSLHEKIIQLAANNKASSSNIVEKSINEFVYSAPYSLSKVHNRLSKQHVVIRDTSLDYLKGEIQTGD</sequence>
<reference evidence="4 5" key="1">
    <citation type="submission" date="2020-09" db="EMBL/GenBank/DDBJ databases">
        <title>De no assembly of potato wild relative species, Solanum commersonii.</title>
        <authorList>
            <person name="Cho K."/>
        </authorList>
    </citation>
    <scope>NUCLEOTIDE SEQUENCE [LARGE SCALE GENOMIC DNA]</scope>
    <source>
        <strain evidence="4">LZ3.2</strain>
        <tissue evidence="4">Leaf</tissue>
    </source>
</reference>
<dbReference type="Pfam" id="PF24925">
    <property type="entry name" value="DUF7746"/>
    <property type="match status" value="1"/>
</dbReference>
<organism evidence="4 5">
    <name type="scientific">Solanum commersonii</name>
    <name type="common">Commerson's wild potato</name>
    <name type="synonym">Commerson's nightshade</name>
    <dbReference type="NCBI Taxonomy" id="4109"/>
    <lineage>
        <taxon>Eukaryota</taxon>
        <taxon>Viridiplantae</taxon>
        <taxon>Streptophyta</taxon>
        <taxon>Embryophyta</taxon>
        <taxon>Tracheophyta</taxon>
        <taxon>Spermatophyta</taxon>
        <taxon>Magnoliopsida</taxon>
        <taxon>eudicotyledons</taxon>
        <taxon>Gunneridae</taxon>
        <taxon>Pentapetalae</taxon>
        <taxon>asterids</taxon>
        <taxon>lamiids</taxon>
        <taxon>Solanales</taxon>
        <taxon>Solanaceae</taxon>
        <taxon>Solanoideae</taxon>
        <taxon>Solaneae</taxon>
        <taxon>Solanum</taxon>
    </lineage>
</organism>
<evidence type="ECO:0000259" key="3">
    <source>
        <dbReference type="PROSITE" id="PS50158"/>
    </source>
</evidence>
<evidence type="ECO:0000313" key="5">
    <source>
        <dbReference type="Proteomes" id="UP000824120"/>
    </source>
</evidence>
<feature type="compositionally biased region" description="Basic residues" evidence="2">
    <location>
        <begin position="160"/>
        <end position="170"/>
    </location>
</feature>
<keyword evidence="1" id="KW-0863">Zinc-finger</keyword>
<gene>
    <name evidence="4" type="ORF">H5410_003278</name>
</gene>
<keyword evidence="5" id="KW-1185">Reference proteome</keyword>
<dbReference type="AlphaFoldDB" id="A0A9J6B4D6"/>
<dbReference type="Gene3D" id="4.10.60.10">
    <property type="entry name" value="Zinc finger, CCHC-type"/>
    <property type="match status" value="1"/>
</dbReference>
<comment type="caution">
    <text evidence="4">The sequence shown here is derived from an EMBL/GenBank/DDBJ whole genome shotgun (WGS) entry which is preliminary data.</text>
</comment>
<dbReference type="InterPro" id="IPR056648">
    <property type="entry name" value="DUF7746"/>
</dbReference>
<dbReference type="InterPro" id="IPR001878">
    <property type="entry name" value="Znf_CCHC"/>
</dbReference>
<proteinExistence type="predicted"/>
<dbReference type="PANTHER" id="PTHR33054">
    <property type="entry name" value="CCHC-TYPE DOMAIN-CONTAINING PROTEIN"/>
    <property type="match status" value="1"/>
</dbReference>
<dbReference type="PROSITE" id="PS50158">
    <property type="entry name" value="ZF_CCHC"/>
    <property type="match status" value="1"/>
</dbReference>
<dbReference type="OrthoDB" id="1735266at2759"/>
<feature type="domain" description="CCHC-type" evidence="3">
    <location>
        <begin position="200"/>
        <end position="215"/>
    </location>
</feature>
<feature type="region of interest" description="Disordered" evidence="2">
    <location>
        <begin position="141"/>
        <end position="191"/>
    </location>
</feature>
<keyword evidence="1" id="KW-0479">Metal-binding</keyword>
<accession>A0A9J6B4D6</accession>
<dbReference type="Proteomes" id="UP000824120">
    <property type="component" value="Chromosome 1"/>
</dbReference>
<feature type="compositionally biased region" description="Basic and acidic residues" evidence="2">
    <location>
        <begin position="141"/>
        <end position="158"/>
    </location>
</feature>